<feature type="transmembrane region" description="Helical" evidence="7">
    <location>
        <begin position="144"/>
        <end position="164"/>
    </location>
</feature>
<evidence type="ECO:0000256" key="6">
    <source>
        <dbReference type="ARBA" id="ARBA00023136"/>
    </source>
</evidence>
<accession>A0A9D1AAH0</accession>
<dbReference type="PANTHER" id="PTHR43266:SF2">
    <property type="entry name" value="MAJOR FACILITATOR SUPERFAMILY (MFS) PROFILE DOMAIN-CONTAINING PROTEIN"/>
    <property type="match status" value="1"/>
</dbReference>
<keyword evidence="4 7" id="KW-0812">Transmembrane</keyword>
<evidence type="ECO:0000256" key="2">
    <source>
        <dbReference type="ARBA" id="ARBA00022448"/>
    </source>
</evidence>
<feature type="transmembrane region" description="Helical" evidence="7">
    <location>
        <begin position="356"/>
        <end position="379"/>
    </location>
</feature>
<dbReference type="GO" id="GO:0005886">
    <property type="term" value="C:plasma membrane"/>
    <property type="evidence" value="ECO:0007669"/>
    <property type="project" value="UniProtKB-SubCell"/>
</dbReference>
<keyword evidence="2" id="KW-0813">Transport</keyword>
<reference evidence="8" key="1">
    <citation type="submission" date="2020-10" db="EMBL/GenBank/DDBJ databases">
        <authorList>
            <person name="Gilroy R."/>
        </authorList>
    </citation>
    <scope>NUCLEOTIDE SEQUENCE</scope>
    <source>
        <strain evidence="8">ChiSjej4B22-8148</strain>
    </source>
</reference>
<dbReference type="CDD" id="cd06173">
    <property type="entry name" value="MFS_MefA_like"/>
    <property type="match status" value="1"/>
</dbReference>
<feature type="transmembrane region" description="Helical" evidence="7">
    <location>
        <begin position="76"/>
        <end position="95"/>
    </location>
</feature>
<dbReference type="InterPro" id="IPR036259">
    <property type="entry name" value="MFS_trans_sf"/>
</dbReference>
<dbReference type="InterPro" id="IPR011701">
    <property type="entry name" value="MFS"/>
</dbReference>
<keyword evidence="6 7" id="KW-0472">Membrane</keyword>
<dbReference type="SUPFAM" id="SSF103473">
    <property type="entry name" value="MFS general substrate transporter"/>
    <property type="match status" value="1"/>
</dbReference>
<evidence type="ECO:0000256" key="5">
    <source>
        <dbReference type="ARBA" id="ARBA00022989"/>
    </source>
</evidence>
<keyword evidence="5 7" id="KW-1133">Transmembrane helix</keyword>
<feature type="transmembrane region" description="Helical" evidence="7">
    <location>
        <begin position="257"/>
        <end position="276"/>
    </location>
</feature>
<feature type="transmembrane region" description="Helical" evidence="7">
    <location>
        <begin position="221"/>
        <end position="245"/>
    </location>
</feature>
<keyword evidence="3" id="KW-1003">Cell membrane</keyword>
<feature type="transmembrane region" description="Helical" evidence="7">
    <location>
        <begin position="44"/>
        <end position="64"/>
    </location>
</feature>
<dbReference type="Gene3D" id="1.20.1250.20">
    <property type="entry name" value="MFS general substrate transporter like domains"/>
    <property type="match status" value="1"/>
</dbReference>
<feature type="transmembrane region" description="Helical" evidence="7">
    <location>
        <begin position="288"/>
        <end position="306"/>
    </location>
</feature>
<evidence type="ECO:0000256" key="4">
    <source>
        <dbReference type="ARBA" id="ARBA00022692"/>
    </source>
</evidence>
<gene>
    <name evidence="8" type="ORF">IAB31_00375</name>
</gene>
<evidence type="ECO:0000256" key="7">
    <source>
        <dbReference type="SAM" id="Phobius"/>
    </source>
</evidence>
<comment type="caution">
    <text evidence="8">The sequence shown here is derived from an EMBL/GenBank/DDBJ whole genome shotgun (WGS) entry which is preliminary data.</text>
</comment>
<organism evidence="8 9">
    <name type="scientific">Candidatus Choladousia intestinavium</name>
    <dbReference type="NCBI Taxonomy" id="2840727"/>
    <lineage>
        <taxon>Bacteria</taxon>
        <taxon>Bacillati</taxon>
        <taxon>Bacillota</taxon>
        <taxon>Clostridia</taxon>
        <taxon>Lachnospirales</taxon>
        <taxon>Lachnospiraceae</taxon>
        <taxon>Lachnospiraceae incertae sedis</taxon>
        <taxon>Candidatus Choladousia</taxon>
    </lineage>
</organism>
<evidence type="ECO:0000256" key="3">
    <source>
        <dbReference type="ARBA" id="ARBA00022475"/>
    </source>
</evidence>
<evidence type="ECO:0000313" key="9">
    <source>
        <dbReference type="Proteomes" id="UP000886757"/>
    </source>
</evidence>
<protein>
    <submittedName>
        <fullName evidence="8">MFS transporter</fullName>
    </submittedName>
</protein>
<dbReference type="Proteomes" id="UP000886757">
    <property type="component" value="Unassembled WGS sequence"/>
</dbReference>
<dbReference type="EMBL" id="DVGK01000007">
    <property type="protein sequence ID" value="HIR12364.1"/>
    <property type="molecule type" value="Genomic_DNA"/>
</dbReference>
<proteinExistence type="predicted"/>
<evidence type="ECO:0000256" key="1">
    <source>
        <dbReference type="ARBA" id="ARBA00004651"/>
    </source>
</evidence>
<feature type="transmembrane region" description="Helical" evidence="7">
    <location>
        <begin position="318"/>
        <end position="335"/>
    </location>
</feature>
<comment type="subcellular location">
    <subcellularLocation>
        <location evidence="1">Cell membrane</location>
        <topology evidence="1">Multi-pass membrane protein</topology>
    </subcellularLocation>
</comment>
<feature type="transmembrane region" description="Helical" evidence="7">
    <location>
        <begin position="399"/>
        <end position="421"/>
    </location>
</feature>
<feature type="transmembrane region" description="Helical" evidence="7">
    <location>
        <begin position="20"/>
        <end position="37"/>
    </location>
</feature>
<reference evidence="8" key="2">
    <citation type="journal article" date="2021" name="PeerJ">
        <title>Extensive microbial diversity within the chicken gut microbiome revealed by metagenomics and culture.</title>
        <authorList>
            <person name="Gilroy R."/>
            <person name="Ravi A."/>
            <person name="Getino M."/>
            <person name="Pursley I."/>
            <person name="Horton D.L."/>
            <person name="Alikhan N.F."/>
            <person name="Baker D."/>
            <person name="Gharbi K."/>
            <person name="Hall N."/>
            <person name="Watson M."/>
            <person name="Adriaenssens E.M."/>
            <person name="Foster-Nyarko E."/>
            <person name="Jarju S."/>
            <person name="Secka A."/>
            <person name="Antonio M."/>
            <person name="Oren A."/>
            <person name="Chaudhuri R.R."/>
            <person name="La Ragione R."/>
            <person name="Hildebrand F."/>
            <person name="Pallen M.J."/>
        </authorList>
    </citation>
    <scope>NUCLEOTIDE SEQUENCE</scope>
    <source>
        <strain evidence="8">ChiSjej4B22-8148</strain>
    </source>
</reference>
<dbReference type="GO" id="GO:0022857">
    <property type="term" value="F:transmembrane transporter activity"/>
    <property type="evidence" value="ECO:0007669"/>
    <property type="project" value="InterPro"/>
</dbReference>
<dbReference type="AlphaFoldDB" id="A0A9D1AAH0"/>
<evidence type="ECO:0000313" key="8">
    <source>
        <dbReference type="EMBL" id="HIR12364.1"/>
    </source>
</evidence>
<feature type="transmembrane region" description="Helical" evidence="7">
    <location>
        <begin position="170"/>
        <end position="189"/>
    </location>
</feature>
<dbReference type="Pfam" id="PF07690">
    <property type="entry name" value="MFS_1"/>
    <property type="match status" value="1"/>
</dbReference>
<dbReference type="PANTHER" id="PTHR43266">
    <property type="entry name" value="MACROLIDE-EFFLUX PROTEIN"/>
    <property type="match status" value="1"/>
</dbReference>
<sequence length="433" mass="47478">MKNLIKDLKVFLILWSTQSLSQLGSAMTGFALTLWLYERTGSALQIALLSICSYAPYVCMSIFAGAFSDRWNKKKIMLVCDALAACCTVAVLILLKTDSLRPEHMYLLNAVNGLMNTVQQPASDVAMTMITPEKYYQKTSGMRSFSNSLITILNPVFATALFSFAGMEAVIYTDLVTFAVAFLALLLRVKIPGAAMEKRDRKESFLQTAVSGLRYLKEHPLILTLILFLACVNFVASAFDAVLPAFVLPRENGGETVLGMVSSCAGIATLTGSLLVTLLPPPKNRIRVIYLTMLLSLGTENFLMAFFRTPPLWCLGQIIGWLPVPFMNANLDVVLRTSIPLEMQGRVYSCRNTLQFFTIPIGLFTGGLLVDEVFEPLMASEHAGSLLNLLFGSGKGSGAAVTLFLLGVTGLFICLIFRHILKKYGNLKQKGNL</sequence>
<name>A0A9D1AAH0_9FIRM</name>